<dbReference type="EMBL" id="WHPF01000007">
    <property type="protein sequence ID" value="NNV55925.1"/>
    <property type="molecule type" value="Genomic_DNA"/>
</dbReference>
<proteinExistence type="predicted"/>
<keyword evidence="4" id="KW-1185">Reference proteome</keyword>
<evidence type="ECO:0000313" key="3">
    <source>
        <dbReference type="EMBL" id="NNV55925.1"/>
    </source>
</evidence>
<sequence>MKFIYTIILLSLCCSCAVSHRADYHFNAKLPPQKMQEDAVLLKKILEANHPSLYWYTPADSLDYYFSITMGKLQDSLTELQFKNNIAWFVSKIRCGHTSVTPSKEFIETVSHLRSKQFPLYLKAWGDSLVVLGSLNAADSVLTRGTVITAIDSIANRNLLDSMFQFISTDGYGDNFKNQVISGNFPLYYGFAYPIKDSFLIEFRDAQGLPVKTYVQLFVPVTDTTGPRQNSPKNVQLPGRKQIKQNKLLSKRSFTYDTSSQLGYMRLPGFSGGHLRQFFKETFATLQKDKIPNLVIDLRENTGGRISLSSNLTRYVKTSTFRVADTAAAVTRSIKYAKYIRGALPYQLAMLFTSHEKNDGKYHFTALEKYVYHPYANRRYNGNIYVLQGGYTFSAAAMFVIALKGQQNVKIIGEETGGSEYGTSAIHIPTIVLPNSGVQISLPLYRIVPNRTQEQTGRGIQPDVPVMPSSYYIKHGVDHKMEVVKQLIQQSIKP</sequence>
<gene>
    <name evidence="3" type="ORF">GD597_10680</name>
</gene>
<dbReference type="InterPro" id="IPR005151">
    <property type="entry name" value="Tail-specific_protease"/>
</dbReference>
<comment type="caution">
    <text evidence="3">The sequence shown here is derived from an EMBL/GenBank/DDBJ whole genome shotgun (WGS) entry which is preliminary data.</text>
</comment>
<name>A0A8J8JU46_9BACT</name>
<keyword evidence="1" id="KW-0732">Signal</keyword>
<dbReference type="RefSeq" id="WP_171607869.1">
    <property type="nucleotide sequence ID" value="NZ_WHPF01000007.1"/>
</dbReference>
<dbReference type="GO" id="GO:0008236">
    <property type="term" value="F:serine-type peptidase activity"/>
    <property type="evidence" value="ECO:0007669"/>
    <property type="project" value="InterPro"/>
</dbReference>
<reference evidence="3" key="1">
    <citation type="submission" date="2019-10" db="EMBL/GenBank/DDBJ databases">
        <title>Draft genome sequence of Panacibacter sp. KCS-6.</title>
        <authorList>
            <person name="Yim K.J."/>
        </authorList>
    </citation>
    <scope>NUCLEOTIDE SEQUENCE</scope>
    <source>
        <strain evidence="3">KCS-6</strain>
    </source>
</reference>
<dbReference type="GO" id="GO:0004175">
    <property type="term" value="F:endopeptidase activity"/>
    <property type="evidence" value="ECO:0007669"/>
    <property type="project" value="TreeGrafter"/>
</dbReference>
<dbReference type="SMART" id="SM00245">
    <property type="entry name" value="TSPc"/>
    <property type="match status" value="1"/>
</dbReference>
<dbReference type="GO" id="GO:0030288">
    <property type="term" value="C:outer membrane-bounded periplasmic space"/>
    <property type="evidence" value="ECO:0007669"/>
    <property type="project" value="TreeGrafter"/>
</dbReference>
<dbReference type="Gene3D" id="3.90.226.10">
    <property type="entry name" value="2-enoyl-CoA Hydratase, Chain A, domain 1"/>
    <property type="match status" value="1"/>
</dbReference>
<protein>
    <recommendedName>
        <fullName evidence="2">Tail specific protease domain-containing protein</fullName>
    </recommendedName>
</protein>
<dbReference type="Proteomes" id="UP000598971">
    <property type="component" value="Unassembled WGS sequence"/>
</dbReference>
<dbReference type="PANTHER" id="PTHR32060">
    <property type="entry name" value="TAIL-SPECIFIC PROTEASE"/>
    <property type="match status" value="1"/>
</dbReference>
<feature type="signal peptide" evidence="1">
    <location>
        <begin position="1"/>
        <end position="21"/>
    </location>
</feature>
<dbReference type="AlphaFoldDB" id="A0A8J8JU46"/>
<evidence type="ECO:0000313" key="4">
    <source>
        <dbReference type="Proteomes" id="UP000598971"/>
    </source>
</evidence>
<dbReference type="GO" id="GO:0007165">
    <property type="term" value="P:signal transduction"/>
    <property type="evidence" value="ECO:0007669"/>
    <property type="project" value="TreeGrafter"/>
</dbReference>
<dbReference type="PANTHER" id="PTHR32060:SF30">
    <property type="entry name" value="CARBOXY-TERMINAL PROCESSING PROTEASE CTPA"/>
    <property type="match status" value="1"/>
</dbReference>
<organism evidence="3 4">
    <name type="scientific">Limnovirga soli</name>
    <dbReference type="NCBI Taxonomy" id="2656915"/>
    <lineage>
        <taxon>Bacteria</taxon>
        <taxon>Pseudomonadati</taxon>
        <taxon>Bacteroidota</taxon>
        <taxon>Chitinophagia</taxon>
        <taxon>Chitinophagales</taxon>
        <taxon>Chitinophagaceae</taxon>
        <taxon>Limnovirga</taxon>
    </lineage>
</organism>
<accession>A0A8J8JU46</accession>
<dbReference type="InterPro" id="IPR029045">
    <property type="entry name" value="ClpP/crotonase-like_dom_sf"/>
</dbReference>
<evidence type="ECO:0000259" key="2">
    <source>
        <dbReference type="SMART" id="SM00245"/>
    </source>
</evidence>
<dbReference type="SUPFAM" id="SSF52096">
    <property type="entry name" value="ClpP/crotonase"/>
    <property type="match status" value="1"/>
</dbReference>
<dbReference type="Pfam" id="PF03572">
    <property type="entry name" value="Peptidase_S41"/>
    <property type="match status" value="1"/>
</dbReference>
<feature type="domain" description="Tail specific protease" evidence="2">
    <location>
        <begin position="236"/>
        <end position="467"/>
    </location>
</feature>
<evidence type="ECO:0000256" key="1">
    <source>
        <dbReference type="SAM" id="SignalP"/>
    </source>
</evidence>
<dbReference type="GO" id="GO:0006508">
    <property type="term" value="P:proteolysis"/>
    <property type="evidence" value="ECO:0007669"/>
    <property type="project" value="InterPro"/>
</dbReference>
<feature type="chain" id="PRO_5035285269" description="Tail specific protease domain-containing protein" evidence="1">
    <location>
        <begin position="22"/>
        <end position="494"/>
    </location>
</feature>